<comment type="caution">
    <text evidence="2">The sequence shown here is derived from an EMBL/GenBank/DDBJ whole genome shotgun (WGS) entry which is preliminary data.</text>
</comment>
<accession>A0ABR8LSS2</accession>
<organism evidence="2 3">
    <name type="scientific">Olleya marilimosa</name>
    <dbReference type="NCBI Taxonomy" id="272164"/>
    <lineage>
        <taxon>Bacteria</taxon>
        <taxon>Pseudomonadati</taxon>
        <taxon>Bacteroidota</taxon>
        <taxon>Flavobacteriia</taxon>
        <taxon>Flavobacteriales</taxon>
        <taxon>Flavobacteriaceae</taxon>
    </lineage>
</organism>
<keyword evidence="1" id="KW-0732">Signal</keyword>
<dbReference type="InterPro" id="IPR025737">
    <property type="entry name" value="FApF"/>
</dbReference>
<dbReference type="RefSeq" id="WP_191099612.1">
    <property type="nucleotide sequence ID" value="NZ_JACXXF010000003.1"/>
</dbReference>
<evidence type="ECO:0000313" key="2">
    <source>
        <dbReference type="EMBL" id="MBD3863248.1"/>
    </source>
</evidence>
<evidence type="ECO:0000256" key="1">
    <source>
        <dbReference type="SAM" id="SignalP"/>
    </source>
</evidence>
<evidence type="ECO:0000313" key="3">
    <source>
        <dbReference type="Proteomes" id="UP000627521"/>
    </source>
</evidence>
<sequence>MKLTKTPIASVITGFVLSISALAQENIQSQPLITDRPDQTESPNVVPKRFIQIETGAFYDTFKVNNIQTENYTYNTTLVRYGVLDNVELRLGWDFTERSTTINSTKLDNITSGFSPLLLGIKTSIAKEKGLLPEIGLLGHLYLPVTASTDYKPETTSIDFRFAFSHTLNNNTSVSYNLGAYWGSDSSEASYVYTIAFGQGITEKLSAYAELYGDLPENNKANHLWDAGLTYLINNNLQLDATIGTSITKGQDLLLSTGVSFRIPSKTIK</sequence>
<protein>
    <submittedName>
        <fullName evidence="2">Transporter</fullName>
    </submittedName>
</protein>
<dbReference type="SUPFAM" id="SSF56935">
    <property type="entry name" value="Porins"/>
    <property type="match status" value="1"/>
</dbReference>
<proteinExistence type="predicted"/>
<keyword evidence="3" id="KW-1185">Reference proteome</keyword>
<dbReference type="Pfam" id="PF13557">
    <property type="entry name" value="Phenol_MetA_deg"/>
    <property type="match status" value="1"/>
</dbReference>
<reference evidence="2 3" key="1">
    <citation type="submission" date="2020-09" db="EMBL/GenBank/DDBJ databases">
        <title>Bacillus nautilus sp. nov., Chryseoglobus crepusculi sp. nov, and Psychrobacter noctis sp. nov., isolated from deep-sea sponges from the equatorial Atlantic.</title>
        <authorList>
            <person name="Stennett H.L."/>
            <person name="Williams S.E."/>
        </authorList>
    </citation>
    <scope>NUCLEOTIDE SEQUENCE [LARGE SCALE GENOMIC DNA]</scope>
    <source>
        <strain evidence="2 3">28M-24</strain>
    </source>
</reference>
<dbReference type="Proteomes" id="UP000627521">
    <property type="component" value="Unassembled WGS sequence"/>
</dbReference>
<dbReference type="EMBL" id="JACXXH010000003">
    <property type="protein sequence ID" value="MBD3863248.1"/>
    <property type="molecule type" value="Genomic_DNA"/>
</dbReference>
<gene>
    <name evidence="2" type="ORF">IEG06_07270</name>
</gene>
<name>A0ABR8LSS2_9FLAO</name>
<feature type="chain" id="PRO_5046856704" evidence="1">
    <location>
        <begin position="24"/>
        <end position="269"/>
    </location>
</feature>
<feature type="signal peptide" evidence="1">
    <location>
        <begin position="1"/>
        <end position="23"/>
    </location>
</feature>